<reference evidence="3 4" key="1">
    <citation type="submission" date="2016-09" db="EMBL/GenBank/DDBJ databases">
        <authorList>
            <person name="Capua I."/>
            <person name="De Benedictis P."/>
            <person name="Joannis T."/>
            <person name="Lombin L.H."/>
            <person name="Cattoli G."/>
        </authorList>
    </citation>
    <scope>NUCLEOTIDE SEQUENCE [LARGE SCALE GENOMIC DNA]</scope>
    <source>
        <strain evidence="3 4">NIO-1002</strain>
    </source>
</reference>
<keyword evidence="3" id="KW-0575">Peroxidase</keyword>
<dbReference type="Gene3D" id="1.20.1290.10">
    <property type="entry name" value="AhpD-like"/>
    <property type="match status" value="1"/>
</dbReference>
<organism evidence="3 4">
    <name type="scientific">Microbacterium enclense</name>
    <dbReference type="NCBI Taxonomy" id="993073"/>
    <lineage>
        <taxon>Bacteria</taxon>
        <taxon>Bacillati</taxon>
        <taxon>Actinomycetota</taxon>
        <taxon>Actinomycetes</taxon>
        <taxon>Micrococcales</taxon>
        <taxon>Microbacteriaceae</taxon>
        <taxon>Microbacterium</taxon>
    </lineage>
</organism>
<protein>
    <submittedName>
        <fullName evidence="3">Alkylhydroperoxidase AhpD family core domain-containing protein</fullName>
    </submittedName>
</protein>
<evidence type="ECO:0000256" key="1">
    <source>
        <dbReference type="SAM" id="MobiDB-lite"/>
    </source>
</evidence>
<feature type="domain" description="Carboxymuconolactone decarboxylase-like" evidence="2">
    <location>
        <begin position="14"/>
        <end position="99"/>
    </location>
</feature>
<keyword evidence="3" id="KW-0560">Oxidoreductase</keyword>
<feature type="compositionally biased region" description="Low complexity" evidence="1">
    <location>
        <begin position="155"/>
        <end position="172"/>
    </location>
</feature>
<dbReference type="GO" id="GO:0051920">
    <property type="term" value="F:peroxiredoxin activity"/>
    <property type="evidence" value="ECO:0007669"/>
    <property type="project" value="InterPro"/>
</dbReference>
<dbReference type="RefSeq" id="WP_228375914.1">
    <property type="nucleotide sequence ID" value="NZ_FMYG01000004.1"/>
</dbReference>
<gene>
    <name evidence="3" type="ORF">SAMN05216418_1960</name>
</gene>
<feature type="compositionally biased region" description="Basic and acidic residues" evidence="1">
    <location>
        <begin position="174"/>
        <end position="183"/>
    </location>
</feature>
<dbReference type="AlphaFoldDB" id="A0A1G6KGC8"/>
<sequence length="183" mass="19601">MGEEKRVHLSKKAPEAYAALRSFSTTVGRLAADAGIDARLREIVQIHASQLNGCAYCVRVHVDAAVKAGLDADVIAQIATWRESGVFDERERAALELTESFTFIHEDGIPDEVYDQAGGILSEQEYVALSWVLVAINAFNRVAIAGRYPVPPRAGAAAEIAPDAAPPATTTPRSPHDHGGRDA</sequence>
<dbReference type="InterPro" id="IPR004675">
    <property type="entry name" value="AhpD_core"/>
</dbReference>
<feature type="region of interest" description="Disordered" evidence="1">
    <location>
        <begin position="155"/>
        <end position="183"/>
    </location>
</feature>
<evidence type="ECO:0000259" key="2">
    <source>
        <dbReference type="Pfam" id="PF02627"/>
    </source>
</evidence>
<dbReference type="InterPro" id="IPR003779">
    <property type="entry name" value="CMD-like"/>
</dbReference>
<dbReference type="PANTHER" id="PTHR34846:SF10">
    <property type="entry name" value="CYTOPLASMIC PROTEIN"/>
    <property type="match status" value="1"/>
</dbReference>
<dbReference type="InterPro" id="IPR029032">
    <property type="entry name" value="AhpD-like"/>
</dbReference>
<name>A0A1G6KGC8_9MICO</name>
<evidence type="ECO:0000313" key="4">
    <source>
        <dbReference type="Proteomes" id="UP000183203"/>
    </source>
</evidence>
<evidence type="ECO:0000313" key="3">
    <source>
        <dbReference type="EMBL" id="SDC29635.1"/>
    </source>
</evidence>
<dbReference type="NCBIfam" id="TIGR00778">
    <property type="entry name" value="ahpD_dom"/>
    <property type="match status" value="1"/>
</dbReference>
<dbReference type="SUPFAM" id="SSF69118">
    <property type="entry name" value="AhpD-like"/>
    <property type="match status" value="1"/>
</dbReference>
<dbReference type="Proteomes" id="UP000183203">
    <property type="component" value="Unassembled WGS sequence"/>
</dbReference>
<accession>A0A1G6KGC8</accession>
<dbReference type="PANTHER" id="PTHR34846">
    <property type="entry name" value="4-CARBOXYMUCONOLACTONE DECARBOXYLASE FAMILY PROTEIN (AFU_ORTHOLOGUE AFUA_6G11590)"/>
    <property type="match status" value="1"/>
</dbReference>
<dbReference type="Pfam" id="PF02627">
    <property type="entry name" value="CMD"/>
    <property type="match status" value="1"/>
</dbReference>
<dbReference type="EMBL" id="FMYG01000004">
    <property type="protein sequence ID" value="SDC29635.1"/>
    <property type="molecule type" value="Genomic_DNA"/>
</dbReference>
<proteinExistence type="predicted"/>